<dbReference type="EMBL" id="KU574722">
    <property type="protein sequence ID" value="AMM44024.1"/>
    <property type="molecule type" value="Genomic_DNA"/>
</dbReference>
<protein>
    <submittedName>
        <fullName evidence="1">Uncharacterized protein</fullName>
    </submittedName>
</protein>
<evidence type="ECO:0000313" key="1">
    <source>
        <dbReference type="EMBL" id="AMM44024.1"/>
    </source>
</evidence>
<name>A0A1L2CVH9_9CAUD</name>
<organism evidence="1 2">
    <name type="scientific">Pectobacterium phage vB_PcaM_CBB</name>
    <dbReference type="NCBI Taxonomy" id="2772511"/>
    <lineage>
        <taxon>Viruses</taxon>
        <taxon>Duplodnaviria</taxon>
        <taxon>Heunggongvirae</taxon>
        <taxon>Uroviricota</taxon>
        <taxon>Caudoviricetes</taxon>
        <taxon>Mimasvirus</taxon>
        <taxon>Mimasvirus CBB</taxon>
    </lineage>
</organism>
<sequence>MLNKEQYITVKATWKKVKEHTVHEHIIYNVLRGKEADEGFVALTDWGRLNASDNNPWFNYDNAVREIHYQLNAKRYNYEGTVKHYSDVFGIDLTPELIAEVLQAIKFK</sequence>
<gene>
    <name evidence="1" type="ORF">CBB_461</name>
</gene>
<evidence type="ECO:0000313" key="2">
    <source>
        <dbReference type="Proteomes" id="UP000223891"/>
    </source>
</evidence>
<keyword evidence="2" id="KW-1185">Reference proteome</keyword>
<proteinExistence type="predicted"/>
<reference evidence="2" key="1">
    <citation type="submission" date="2016-01" db="EMBL/GenBank/DDBJ databases">
        <title>Isolation and Characterization of Enterobacteria phage CBB.</title>
        <authorList>
            <person name="Buttimer C.T.H."/>
            <person name="Hendrix H."/>
            <person name="Alexandre H."/>
            <person name="O'Mahony J."/>
            <person name="Lavigne R."/>
            <person name="Coffey A."/>
        </authorList>
    </citation>
    <scope>NUCLEOTIDE SEQUENCE [LARGE SCALE GENOMIC DNA]</scope>
</reference>
<accession>A0A1L2CVH9</accession>
<dbReference type="Proteomes" id="UP000223891">
    <property type="component" value="Segment"/>
</dbReference>